<evidence type="ECO:0000313" key="2">
    <source>
        <dbReference type="EMBL" id="KNE93605.1"/>
    </source>
</evidence>
<gene>
    <name evidence="2" type="ORF">PSTG_13054</name>
</gene>
<comment type="caution">
    <text evidence="2">The sequence shown here is derived from an EMBL/GenBank/DDBJ whole genome shotgun (WGS) entry which is preliminary data.</text>
</comment>
<sequence length="289" mass="32247">MNKDEDPLKINLPDSDYKSVNEDFISPEDSDNLLRVLQNGSNCSTTRSGDNHSPPSQHMSRAESCFRKFSKAVWKTHDSKNPECAILTSNGSNFQIWEEEVNRTLDGVFDTNIPFLSADANFEALGRDKAKSVVILFRTTISKKLWAILGGPSVKTPLNMYKSIKLNCKHPAQKYKLRIVDQLVTLVKSKAPSTKTTLSSWTSTVTKLEQLKVSVSELYDLLLQNGFVVPTGINKRPFEFTGCLVQTQLKNVDLDPGTLVPGYQMVFSTKIGTRHQTCTPEGVPAVFEK</sequence>
<dbReference type="Proteomes" id="UP000054564">
    <property type="component" value="Unassembled WGS sequence"/>
</dbReference>
<dbReference type="EMBL" id="AJIL01000134">
    <property type="protein sequence ID" value="KNE93605.1"/>
    <property type="molecule type" value="Genomic_DNA"/>
</dbReference>
<dbReference type="AlphaFoldDB" id="A0A0L0V2S0"/>
<feature type="region of interest" description="Disordered" evidence="1">
    <location>
        <begin position="40"/>
        <end position="61"/>
    </location>
</feature>
<evidence type="ECO:0000256" key="1">
    <source>
        <dbReference type="SAM" id="MobiDB-lite"/>
    </source>
</evidence>
<accession>A0A0L0V2S0</accession>
<proteinExistence type="predicted"/>
<organism evidence="2 3">
    <name type="scientific">Puccinia striiformis f. sp. tritici PST-78</name>
    <dbReference type="NCBI Taxonomy" id="1165861"/>
    <lineage>
        <taxon>Eukaryota</taxon>
        <taxon>Fungi</taxon>
        <taxon>Dikarya</taxon>
        <taxon>Basidiomycota</taxon>
        <taxon>Pucciniomycotina</taxon>
        <taxon>Pucciniomycetes</taxon>
        <taxon>Pucciniales</taxon>
        <taxon>Pucciniaceae</taxon>
        <taxon>Puccinia</taxon>
    </lineage>
</organism>
<feature type="compositionally biased region" description="Polar residues" evidence="1">
    <location>
        <begin position="40"/>
        <end position="59"/>
    </location>
</feature>
<keyword evidence="3" id="KW-1185">Reference proteome</keyword>
<reference evidence="3" key="1">
    <citation type="submission" date="2014-03" db="EMBL/GenBank/DDBJ databases">
        <title>The Genome Sequence of Puccinia striiformis f. sp. tritici PST-78.</title>
        <authorList>
            <consortium name="The Broad Institute Genome Sequencing Platform"/>
            <person name="Cuomo C."/>
            <person name="Hulbert S."/>
            <person name="Chen X."/>
            <person name="Walker B."/>
            <person name="Young S.K."/>
            <person name="Zeng Q."/>
            <person name="Gargeya S."/>
            <person name="Fitzgerald M."/>
            <person name="Haas B."/>
            <person name="Abouelleil A."/>
            <person name="Alvarado L."/>
            <person name="Arachchi H.M."/>
            <person name="Berlin A.M."/>
            <person name="Chapman S.B."/>
            <person name="Goldberg J."/>
            <person name="Griggs A."/>
            <person name="Gujja S."/>
            <person name="Hansen M."/>
            <person name="Howarth C."/>
            <person name="Imamovic A."/>
            <person name="Larimer J."/>
            <person name="McCowan C."/>
            <person name="Montmayeur A."/>
            <person name="Murphy C."/>
            <person name="Neiman D."/>
            <person name="Pearson M."/>
            <person name="Priest M."/>
            <person name="Roberts A."/>
            <person name="Saif S."/>
            <person name="Shea T."/>
            <person name="Sisk P."/>
            <person name="Sykes S."/>
            <person name="Wortman J."/>
            <person name="Nusbaum C."/>
            <person name="Birren B."/>
        </authorList>
    </citation>
    <scope>NUCLEOTIDE SEQUENCE [LARGE SCALE GENOMIC DNA]</scope>
    <source>
        <strain evidence="3">race PST-78</strain>
    </source>
</reference>
<name>A0A0L0V2S0_9BASI</name>
<protein>
    <submittedName>
        <fullName evidence="2">Uncharacterized protein</fullName>
    </submittedName>
</protein>
<evidence type="ECO:0000313" key="3">
    <source>
        <dbReference type="Proteomes" id="UP000054564"/>
    </source>
</evidence>